<dbReference type="InterPro" id="IPR026444">
    <property type="entry name" value="Secre_tail"/>
</dbReference>
<dbReference type="Proteomes" id="UP000215215">
    <property type="component" value="Unassembled WGS sequence"/>
</dbReference>
<comment type="caution">
    <text evidence="2">The sequence shown here is derived from an EMBL/GenBank/DDBJ whole genome shotgun (WGS) entry which is preliminary data.</text>
</comment>
<evidence type="ECO:0000313" key="2">
    <source>
        <dbReference type="EMBL" id="OYD15565.1"/>
    </source>
</evidence>
<reference evidence="2 3" key="1">
    <citation type="submission" date="2017-07" db="EMBL/GenBank/DDBJ databases">
        <title>Recovery of genomes from metagenomes via a dereplication, aggregation, and scoring strategy.</title>
        <authorList>
            <person name="Sieber C.M."/>
            <person name="Probst A.J."/>
            <person name="Sharrar A."/>
            <person name="Thomas B.C."/>
            <person name="Hess M."/>
            <person name="Tringe S.G."/>
            <person name="Banfield J.F."/>
        </authorList>
    </citation>
    <scope>NUCLEOTIDE SEQUENCE [LARGE SCALE GENOMIC DNA]</scope>
    <source>
        <strain evidence="2">JGI_Cruoil_03_44_89</strain>
    </source>
</reference>
<dbReference type="PROSITE" id="PS51257">
    <property type="entry name" value="PROKAR_LIPOPROTEIN"/>
    <property type="match status" value="1"/>
</dbReference>
<feature type="domain" description="FlgD/Vpr Ig-like" evidence="1">
    <location>
        <begin position="218"/>
        <end position="273"/>
    </location>
</feature>
<proteinExistence type="predicted"/>
<gene>
    <name evidence="2" type="ORF">CH333_05415</name>
</gene>
<dbReference type="AlphaFoldDB" id="A0A235BVG0"/>
<evidence type="ECO:0000313" key="3">
    <source>
        <dbReference type="Proteomes" id="UP000215215"/>
    </source>
</evidence>
<sequence length="292" mass="32882">MKRIGLLGAVIALSLLVGCFTIHEVNQPEEVSQGEHLLITLGVSIEGYDDNPTKGVACVMLPYDWTVDSAFWYSPYHMGRGWDEELIENETWTGYAETRFPSGDMMDWHGYITEDAYSNPVADSGYHVYAIYYYITVGQELGDFGLCYLVSDTGLTDAGMGFPDAYSPEHWTPEDVMAVWWDSTFNVAITVTETKVEESPYGLYFYQNAPNPFNAITTISYTLPTASLIRLSIHNVLGEEIKVLKEGMVSEGAHMEVWDGRDKNGNLVSNGVYFCRLLTDERVFTKKLVFTR</sequence>
<name>A0A235BVG0_UNCW3</name>
<dbReference type="NCBIfam" id="TIGR04183">
    <property type="entry name" value="Por_Secre_tail"/>
    <property type="match status" value="1"/>
</dbReference>
<organism evidence="2 3">
    <name type="scientific">candidate division WOR-3 bacterium JGI_Cruoil_03_44_89</name>
    <dbReference type="NCBI Taxonomy" id="1973748"/>
    <lineage>
        <taxon>Bacteria</taxon>
        <taxon>Bacteria division WOR-3</taxon>
    </lineage>
</organism>
<dbReference type="Gene3D" id="2.60.40.4070">
    <property type="match status" value="1"/>
</dbReference>
<dbReference type="InterPro" id="IPR025965">
    <property type="entry name" value="FlgD/Vpr_Ig-like"/>
</dbReference>
<dbReference type="Pfam" id="PF13860">
    <property type="entry name" value="FlgD_ig"/>
    <property type="match status" value="1"/>
</dbReference>
<evidence type="ECO:0000259" key="1">
    <source>
        <dbReference type="Pfam" id="PF13860"/>
    </source>
</evidence>
<protein>
    <recommendedName>
        <fullName evidence="1">FlgD/Vpr Ig-like domain-containing protein</fullName>
    </recommendedName>
</protein>
<accession>A0A235BVG0</accession>
<dbReference type="EMBL" id="NOZQ01000110">
    <property type="protein sequence ID" value="OYD15565.1"/>
    <property type="molecule type" value="Genomic_DNA"/>
</dbReference>